<accession>A0A976BAT8</accession>
<comment type="caution">
    <text evidence="1">The sequence shown here is derived from an EMBL/GenBank/DDBJ whole genome shotgun (WGS) entry which is preliminary data.</text>
</comment>
<protein>
    <submittedName>
        <fullName evidence="1">Uncharacterized protein</fullName>
    </submittedName>
</protein>
<dbReference type="AlphaFoldDB" id="A0A976BAT8"/>
<sequence length="33" mass="3441">MPDMPPEHIALAPPPGILKTSAGRIRRAASFAA</sequence>
<proteinExistence type="predicted"/>
<dbReference type="EMBL" id="OGUS01000115">
    <property type="protein sequence ID" value="SPC12661.1"/>
    <property type="molecule type" value="Genomic_DNA"/>
</dbReference>
<reference evidence="1 2" key="1">
    <citation type="submission" date="2018-01" db="EMBL/GenBank/DDBJ databases">
        <authorList>
            <person name="Clerissi C."/>
        </authorList>
    </citation>
    <scope>NUCLEOTIDE SEQUENCE [LARGE SCALE GENOMIC DNA]</scope>
    <source>
        <strain evidence="1">Cupriavidus oxalaticus LMG 2235</strain>
    </source>
</reference>
<organism evidence="1 2">
    <name type="scientific">Cupriavidus oxalaticus</name>
    <dbReference type="NCBI Taxonomy" id="96344"/>
    <lineage>
        <taxon>Bacteria</taxon>
        <taxon>Pseudomonadati</taxon>
        <taxon>Pseudomonadota</taxon>
        <taxon>Betaproteobacteria</taxon>
        <taxon>Burkholderiales</taxon>
        <taxon>Burkholderiaceae</taxon>
        <taxon>Cupriavidus</taxon>
    </lineage>
</organism>
<name>A0A976BAT8_9BURK</name>
<gene>
    <name evidence="1" type="ORF">CO2235_150316</name>
</gene>
<dbReference type="Proteomes" id="UP000256862">
    <property type="component" value="Chromosome CO2235"/>
</dbReference>
<evidence type="ECO:0000313" key="2">
    <source>
        <dbReference type="Proteomes" id="UP000256862"/>
    </source>
</evidence>
<evidence type="ECO:0000313" key="1">
    <source>
        <dbReference type="EMBL" id="SPC12661.1"/>
    </source>
</evidence>